<evidence type="ECO:0000313" key="1">
    <source>
        <dbReference type="EMBL" id="EDO60873.1"/>
    </source>
</evidence>
<comment type="caution">
    <text evidence="1">The sequence shown here is derived from an EMBL/GenBank/DDBJ whole genome shotgun (WGS) entry which is preliminary data.</text>
</comment>
<evidence type="ECO:0000313" key="2">
    <source>
        <dbReference type="Proteomes" id="UP000003490"/>
    </source>
</evidence>
<protein>
    <submittedName>
        <fullName evidence="1">Uncharacterized protein</fullName>
    </submittedName>
</protein>
<dbReference type="HOGENOM" id="CLU_3097389_0_0_9"/>
<reference evidence="1 2" key="2">
    <citation type="submission" date="2007-08" db="EMBL/GenBank/DDBJ databases">
        <authorList>
            <person name="Fulton L."/>
            <person name="Clifton S."/>
            <person name="Fulton B."/>
            <person name="Xu J."/>
            <person name="Minx P."/>
            <person name="Pepin K.H."/>
            <person name="Johnson M."/>
            <person name="Thiruvilangam P."/>
            <person name="Bhonagiri V."/>
            <person name="Nash W.E."/>
            <person name="Wang C."/>
            <person name="Mardis E.R."/>
            <person name="Wilson R.K."/>
        </authorList>
    </citation>
    <scope>NUCLEOTIDE SEQUENCE [LARGE SCALE GENOMIC DNA]</scope>
    <source>
        <strain evidence="1 2">DSM 753</strain>
    </source>
</reference>
<dbReference type="Proteomes" id="UP000003490">
    <property type="component" value="Unassembled WGS sequence"/>
</dbReference>
<accession>A7VV73</accession>
<sequence length="51" mass="5986">MRIDLIVSDQVYFFYRSIGVMTNRTAEETITDMLVKFSEVLLRPGDDEEKL</sequence>
<reference evidence="1 2" key="1">
    <citation type="submission" date="2007-08" db="EMBL/GenBank/DDBJ databases">
        <title>Draft genome sequence of Clostridium leptum (DSM 753).</title>
        <authorList>
            <person name="Sudarsanam P."/>
            <person name="Ley R."/>
            <person name="Guruge J."/>
            <person name="Turnbaugh P.J."/>
            <person name="Mahowald M."/>
            <person name="Liep D."/>
            <person name="Gordon J."/>
        </authorList>
    </citation>
    <scope>NUCLEOTIDE SEQUENCE [LARGE SCALE GENOMIC DNA]</scope>
    <source>
        <strain evidence="1 2">DSM 753</strain>
    </source>
</reference>
<organism evidence="1 2">
    <name type="scientific">[Clostridium] leptum DSM 753</name>
    <dbReference type="NCBI Taxonomy" id="428125"/>
    <lineage>
        <taxon>Bacteria</taxon>
        <taxon>Bacillati</taxon>
        <taxon>Bacillota</taxon>
        <taxon>Clostridia</taxon>
        <taxon>Eubacteriales</taxon>
        <taxon>Oscillospiraceae</taxon>
        <taxon>Oscillospiraceae incertae sedis</taxon>
    </lineage>
</organism>
<proteinExistence type="predicted"/>
<dbReference type="EMBL" id="ABCB02000019">
    <property type="protein sequence ID" value="EDO60873.1"/>
    <property type="molecule type" value="Genomic_DNA"/>
</dbReference>
<dbReference type="AlphaFoldDB" id="A7VV73"/>
<name>A7VV73_9FIRM</name>
<gene>
    <name evidence="1" type="ORF">CLOLEP_02478</name>
</gene>